<reference evidence="10" key="1">
    <citation type="journal article" date="2019" name="Int. J. Syst. Evol. Microbiol.">
        <title>The Global Catalogue of Microorganisms (GCM) 10K type strain sequencing project: providing services to taxonomists for standard genome sequencing and annotation.</title>
        <authorList>
            <consortium name="The Broad Institute Genomics Platform"/>
            <consortium name="The Broad Institute Genome Sequencing Center for Infectious Disease"/>
            <person name="Wu L."/>
            <person name="Ma J."/>
        </authorList>
    </citation>
    <scope>NUCLEOTIDE SEQUENCE [LARGE SCALE GENOMIC DNA]</scope>
    <source>
        <strain evidence="10">JCM 18423</strain>
    </source>
</reference>
<feature type="domain" description="Cytochrome c" evidence="8">
    <location>
        <begin position="35"/>
        <end position="114"/>
    </location>
</feature>
<dbReference type="Gene3D" id="1.10.760.10">
    <property type="entry name" value="Cytochrome c-like domain"/>
    <property type="match status" value="1"/>
</dbReference>
<sequence length="141" mass="15150">MKKSLLSLGLASVLSVVSVASFADSAVMNDVTTGIEAKTGKEIYQTVCISCHMAEGKGAKGAGQFPAFANNMRLMAAEYPAYIVLYGQKGMPGFGNYLDDDQIAAIVNYIRTSFGNDFKPDFTPEQVAKMRKPDADYGTLD</sequence>
<evidence type="ECO:0000256" key="3">
    <source>
        <dbReference type="ARBA" id="ARBA00022723"/>
    </source>
</evidence>
<comment type="caution">
    <text evidence="9">The sequence shown here is derived from an EMBL/GenBank/DDBJ whole genome shotgun (WGS) entry which is preliminary data.</text>
</comment>
<name>A0ABP9LVX6_9BURK</name>
<keyword evidence="2 6" id="KW-0349">Heme</keyword>
<evidence type="ECO:0000256" key="2">
    <source>
        <dbReference type="ARBA" id="ARBA00022617"/>
    </source>
</evidence>
<dbReference type="PANTHER" id="PTHR35008:SF9">
    <property type="entry name" value="CYTOCHROME C DOMAIN-CONTAINING PROTEIN"/>
    <property type="match status" value="1"/>
</dbReference>
<dbReference type="InterPro" id="IPR008168">
    <property type="entry name" value="Cyt_C_IC"/>
</dbReference>
<keyword evidence="4" id="KW-0249">Electron transport</keyword>
<protein>
    <recommendedName>
        <fullName evidence="8">Cytochrome c domain-containing protein</fullName>
    </recommendedName>
</protein>
<evidence type="ECO:0000259" key="8">
    <source>
        <dbReference type="PROSITE" id="PS51007"/>
    </source>
</evidence>
<accession>A0ABP9LVX6</accession>
<dbReference type="SUPFAM" id="SSF46626">
    <property type="entry name" value="Cytochrome c"/>
    <property type="match status" value="1"/>
</dbReference>
<proteinExistence type="predicted"/>
<feature type="chain" id="PRO_5047477843" description="Cytochrome c domain-containing protein" evidence="7">
    <location>
        <begin position="24"/>
        <end position="141"/>
    </location>
</feature>
<dbReference type="PANTHER" id="PTHR35008">
    <property type="entry name" value="BLL4482 PROTEIN-RELATED"/>
    <property type="match status" value="1"/>
</dbReference>
<keyword evidence="1" id="KW-0813">Transport</keyword>
<keyword evidence="7" id="KW-0732">Signal</keyword>
<gene>
    <name evidence="9" type="ORF">GCM10023337_01780</name>
</gene>
<keyword evidence="3 6" id="KW-0479">Metal-binding</keyword>
<dbReference type="EMBL" id="BAABKD010000001">
    <property type="protein sequence ID" value="GAA5084342.1"/>
    <property type="molecule type" value="Genomic_DNA"/>
</dbReference>
<evidence type="ECO:0000256" key="5">
    <source>
        <dbReference type="ARBA" id="ARBA00023004"/>
    </source>
</evidence>
<dbReference type="InterPro" id="IPR051459">
    <property type="entry name" value="Cytochrome_c-type_DH"/>
</dbReference>
<evidence type="ECO:0000256" key="1">
    <source>
        <dbReference type="ARBA" id="ARBA00022448"/>
    </source>
</evidence>
<keyword evidence="5 6" id="KW-0408">Iron</keyword>
<evidence type="ECO:0000313" key="10">
    <source>
        <dbReference type="Proteomes" id="UP001500227"/>
    </source>
</evidence>
<evidence type="ECO:0000313" key="9">
    <source>
        <dbReference type="EMBL" id="GAA5084342.1"/>
    </source>
</evidence>
<feature type="signal peptide" evidence="7">
    <location>
        <begin position="1"/>
        <end position="23"/>
    </location>
</feature>
<dbReference type="PROSITE" id="PS51007">
    <property type="entry name" value="CYTC"/>
    <property type="match status" value="1"/>
</dbReference>
<organism evidence="9 10">
    <name type="scientific">Paenalcaligenes hermetiae</name>
    <dbReference type="NCBI Taxonomy" id="1157987"/>
    <lineage>
        <taxon>Bacteria</taxon>
        <taxon>Pseudomonadati</taxon>
        <taxon>Pseudomonadota</taxon>
        <taxon>Betaproteobacteria</taxon>
        <taxon>Burkholderiales</taxon>
        <taxon>Alcaligenaceae</taxon>
        <taxon>Paenalcaligenes</taxon>
    </lineage>
</organism>
<dbReference type="Pfam" id="PF13442">
    <property type="entry name" value="Cytochrome_CBB3"/>
    <property type="match status" value="1"/>
</dbReference>
<evidence type="ECO:0000256" key="7">
    <source>
        <dbReference type="SAM" id="SignalP"/>
    </source>
</evidence>
<dbReference type="InterPro" id="IPR036909">
    <property type="entry name" value="Cyt_c-like_dom_sf"/>
</dbReference>
<dbReference type="PRINTS" id="PR00605">
    <property type="entry name" value="CYTCHROMECIC"/>
</dbReference>
<dbReference type="RefSeq" id="WP_260649998.1">
    <property type="nucleotide sequence ID" value="NZ_BAABKD010000001.1"/>
</dbReference>
<dbReference type="Proteomes" id="UP001500227">
    <property type="component" value="Unassembled WGS sequence"/>
</dbReference>
<dbReference type="InterPro" id="IPR009056">
    <property type="entry name" value="Cyt_c-like_dom"/>
</dbReference>
<evidence type="ECO:0000256" key="4">
    <source>
        <dbReference type="ARBA" id="ARBA00022982"/>
    </source>
</evidence>
<evidence type="ECO:0000256" key="6">
    <source>
        <dbReference type="PROSITE-ProRule" id="PRU00433"/>
    </source>
</evidence>
<keyword evidence="10" id="KW-1185">Reference proteome</keyword>